<name>A0A9P6JMI2_9AGAR</name>
<evidence type="ECO:0000313" key="2">
    <source>
        <dbReference type="Proteomes" id="UP000807306"/>
    </source>
</evidence>
<proteinExistence type="predicted"/>
<gene>
    <name evidence="1" type="ORF">CPB83DRAFT_896172</name>
</gene>
<organism evidence="1 2">
    <name type="scientific">Crepidotus variabilis</name>
    <dbReference type="NCBI Taxonomy" id="179855"/>
    <lineage>
        <taxon>Eukaryota</taxon>
        <taxon>Fungi</taxon>
        <taxon>Dikarya</taxon>
        <taxon>Basidiomycota</taxon>
        <taxon>Agaricomycotina</taxon>
        <taxon>Agaricomycetes</taxon>
        <taxon>Agaricomycetidae</taxon>
        <taxon>Agaricales</taxon>
        <taxon>Agaricineae</taxon>
        <taxon>Crepidotaceae</taxon>
        <taxon>Crepidotus</taxon>
    </lineage>
</organism>
<dbReference type="EMBL" id="MU157872">
    <property type="protein sequence ID" value="KAF9526337.1"/>
    <property type="molecule type" value="Genomic_DNA"/>
</dbReference>
<dbReference type="Proteomes" id="UP000807306">
    <property type="component" value="Unassembled WGS sequence"/>
</dbReference>
<sequence length="462" mass="50043">MPSPHNKSFSSYSQVVGTSSLYSLNPPTHQHLASSVDGRHGLDVYYASSSLISPASSLHPSGYLASVPPTPATPFLSSIPLPVLASPQPRHLLRHVADTWESRLEGSSTPIRTSPLQPDIFSILRNFSSPQSSARSSPALLNNSPAILSTNGVGVKFLDNRAAVALAVDVGMGGTLSWAAAKPNVAHFFTLHNGANALEINWRPSPLDGCNELGYSFLQKFFRYLNQEERLHEMFSLPPASMLFSPQTTQPVRAGPISTFEQISIAVPSDVEIGAVEILEGAKRSSKTPVCIDLHHASRLQGLAWDGDFSFLVDNLEHIPLSQLIKLSISGCHMSVNDILSLMDQCPNLIEGAFGTIGDIEGTGKQDLLKPRELPHTVLPNLVRLELTINTSLVPVFKQLKCAGLASLNLNIYRGGHDLLRALEILSTDNLDSLCIKANLTNASETKLRASYPMAEIYSYHS</sequence>
<keyword evidence="2" id="KW-1185">Reference proteome</keyword>
<dbReference type="AlphaFoldDB" id="A0A9P6JMI2"/>
<accession>A0A9P6JMI2</accession>
<comment type="caution">
    <text evidence="1">The sequence shown here is derived from an EMBL/GenBank/DDBJ whole genome shotgun (WGS) entry which is preliminary data.</text>
</comment>
<protein>
    <submittedName>
        <fullName evidence="1">Uncharacterized protein</fullName>
    </submittedName>
</protein>
<reference evidence="1" key="1">
    <citation type="submission" date="2020-11" db="EMBL/GenBank/DDBJ databases">
        <authorList>
            <consortium name="DOE Joint Genome Institute"/>
            <person name="Ahrendt S."/>
            <person name="Riley R."/>
            <person name="Andreopoulos W."/>
            <person name="Labutti K."/>
            <person name="Pangilinan J."/>
            <person name="Ruiz-Duenas F.J."/>
            <person name="Barrasa J.M."/>
            <person name="Sanchez-Garcia M."/>
            <person name="Camarero S."/>
            <person name="Miyauchi S."/>
            <person name="Serrano A."/>
            <person name="Linde D."/>
            <person name="Babiker R."/>
            <person name="Drula E."/>
            <person name="Ayuso-Fernandez I."/>
            <person name="Pacheco R."/>
            <person name="Padilla G."/>
            <person name="Ferreira P."/>
            <person name="Barriuso J."/>
            <person name="Kellner H."/>
            <person name="Castanera R."/>
            <person name="Alfaro M."/>
            <person name="Ramirez L."/>
            <person name="Pisabarro A.G."/>
            <person name="Kuo A."/>
            <person name="Tritt A."/>
            <person name="Lipzen A."/>
            <person name="He G."/>
            <person name="Yan M."/>
            <person name="Ng V."/>
            <person name="Cullen D."/>
            <person name="Martin F."/>
            <person name="Rosso M.-N."/>
            <person name="Henrissat B."/>
            <person name="Hibbett D."/>
            <person name="Martinez A.T."/>
            <person name="Grigoriev I.V."/>
        </authorList>
    </citation>
    <scope>NUCLEOTIDE SEQUENCE</scope>
    <source>
        <strain evidence="1">CBS 506.95</strain>
    </source>
</reference>
<evidence type="ECO:0000313" key="1">
    <source>
        <dbReference type="EMBL" id="KAF9526337.1"/>
    </source>
</evidence>